<accession>A0A1H5SVB9</accession>
<name>A0A1H5SVB9_9FLAO</name>
<dbReference type="RefSeq" id="WP_103912307.1">
    <property type="nucleotide sequence ID" value="NZ_FNUS01000001.1"/>
</dbReference>
<dbReference type="EMBL" id="FNUS01000001">
    <property type="protein sequence ID" value="SEF53777.1"/>
    <property type="molecule type" value="Genomic_DNA"/>
</dbReference>
<dbReference type="Proteomes" id="UP000236738">
    <property type="component" value="Unassembled WGS sequence"/>
</dbReference>
<evidence type="ECO:0000313" key="1">
    <source>
        <dbReference type="EMBL" id="SEF53777.1"/>
    </source>
</evidence>
<protein>
    <submittedName>
        <fullName evidence="1">Pimeloyl-ACP methyl ester carboxylesterase</fullName>
    </submittedName>
</protein>
<keyword evidence="2" id="KW-1185">Reference proteome</keyword>
<dbReference type="Gene3D" id="3.40.50.1820">
    <property type="entry name" value="alpha/beta hydrolase"/>
    <property type="match status" value="1"/>
</dbReference>
<evidence type="ECO:0000313" key="2">
    <source>
        <dbReference type="Proteomes" id="UP000236738"/>
    </source>
</evidence>
<dbReference type="InterPro" id="IPR029058">
    <property type="entry name" value="AB_hydrolase_fold"/>
</dbReference>
<organism evidence="1 2">
    <name type="scientific">Halpernia humi</name>
    <dbReference type="NCBI Taxonomy" id="493375"/>
    <lineage>
        <taxon>Bacteria</taxon>
        <taxon>Pseudomonadati</taxon>
        <taxon>Bacteroidota</taxon>
        <taxon>Flavobacteriia</taxon>
        <taxon>Flavobacteriales</taxon>
        <taxon>Weeksellaceae</taxon>
        <taxon>Chryseobacterium group</taxon>
        <taxon>Halpernia</taxon>
    </lineage>
</organism>
<dbReference type="AlphaFoldDB" id="A0A1H5SVB9"/>
<sequence>MQKKIYLISGLGADERMFQRLNFYNFEPVYLQWISPKKNESISNYASRLKSQITEEKPIIIGLSLGGMMAIEISKQIKTEKLVLISSIKTKEELPILYRIAGFLKLNKLVPRQFFKKPNPFFYWLFGAKTIEDKLLLKEVLKAADLDFTVWAINEIVNWNNTFIPENLHRIHGNNDHLLPIKVSTPHFKIENGSHLMVFNKAEEVSFALKSILN</sequence>
<dbReference type="OrthoDB" id="659408at2"/>
<gene>
    <name evidence="1" type="ORF">SAMN05421847_0259</name>
</gene>
<dbReference type="SUPFAM" id="SSF53474">
    <property type="entry name" value="alpha/beta-Hydrolases"/>
    <property type="match status" value="1"/>
</dbReference>
<proteinExistence type="predicted"/>
<reference evidence="2" key="1">
    <citation type="submission" date="2016-10" db="EMBL/GenBank/DDBJ databases">
        <authorList>
            <person name="Varghese N."/>
            <person name="Submissions S."/>
        </authorList>
    </citation>
    <scope>NUCLEOTIDE SEQUENCE [LARGE SCALE GENOMIC DNA]</scope>
    <source>
        <strain evidence="2">DSM 21580</strain>
    </source>
</reference>